<keyword evidence="2" id="KW-1185">Reference proteome</keyword>
<organism evidence="1 2">
    <name type="scientific">Thalassotalea algicola</name>
    <dbReference type="NCBI Taxonomy" id="2716224"/>
    <lineage>
        <taxon>Bacteria</taxon>
        <taxon>Pseudomonadati</taxon>
        <taxon>Pseudomonadota</taxon>
        <taxon>Gammaproteobacteria</taxon>
        <taxon>Alteromonadales</taxon>
        <taxon>Colwelliaceae</taxon>
        <taxon>Thalassotalea</taxon>
    </lineage>
</organism>
<dbReference type="RefSeq" id="WP_169074876.1">
    <property type="nucleotide sequence ID" value="NZ_JABBXH010000002.1"/>
</dbReference>
<dbReference type="EMBL" id="JABBXH010000002">
    <property type="protein sequence ID" value="NMP31573.1"/>
    <property type="molecule type" value="Genomic_DNA"/>
</dbReference>
<gene>
    <name evidence="1" type="ORF">HII17_08365</name>
</gene>
<reference evidence="1 2" key="1">
    <citation type="submission" date="2020-04" db="EMBL/GenBank/DDBJ databases">
        <title>Thalassotalea sp. M1531, isolated from the surface of marine red alga.</title>
        <authorList>
            <person name="Pang L."/>
            <person name="Lu D.-C."/>
        </authorList>
    </citation>
    <scope>NUCLEOTIDE SEQUENCE [LARGE SCALE GENOMIC DNA]</scope>
    <source>
        <strain evidence="1 2">M1531</strain>
    </source>
</reference>
<evidence type="ECO:0000313" key="1">
    <source>
        <dbReference type="EMBL" id="NMP31573.1"/>
    </source>
</evidence>
<sequence>MEGLTLKPNSKNNIEKYRESVVSRYPDVLTEIYQEKVNIAIWQRTLSNSCLENVSELLTQQPNFKVVVTVTPDEAYQHLAEHLSSFQNQHELCQQVSLLVDMFCTLFELKRVGLRLTALDRPMCPKFHVDKVPCRLVTTFTGSATQWLENNVIDRTKLGAGSIGLPDEESGVYESEEQINQLLTGDVALLKGEGWFDNLDGGLVHRSPAVKVNERRLLLTLDFID</sequence>
<protein>
    <submittedName>
        <fullName evidence="1">DUF1826 domain-containing protein</fullName>
    </submittedName>
</protein>
<dbReference type="Pfam" id="PF08856">
    <property type="entry name" value="DUF1826"/>
    <property type="match status" value="1"/>
</dbReference>
<dbReference type="InterPro" id="IPR014955">
    <property type="entry name" value="DUF1826"/>
</dbReference>
<proteinExistence type="predicted"/>
<accession>A0A7Y0LBM8</accession>
<name>A0A7Y0LBM8_9GAMM</name>
<dbReference type="Proteomes" id="UP000568664">
    <property type="component" value="Unassembled WGS sequence"/>
</dbReference>
<evidence type="ECO:0000313" key="2">
    <source>
        <dbReference type="Proteomes" id="UP000568664"/>
    </source>
</evidence>
<comment type="caution">
    <text evidence="1">The sequence shown here is derived from an EMBL/GenBank/DDBJ whole genome shotgun (WGS) entry which is preliminary data.</text>
</comment>
<dbReference type="AlphaFoldDB" id="A0A7Y0LBM8"/>